<keyword evidence="1" id="KW-0732">Signal</keyword>
<feature type="chain" id="PRO_5031324123" evidence="1">
    <location>
        <begin position="19"/>
        <end position="91"/>
    </location>
</feature>
<organism evidence="2 3">
    <name type="scientific">Novosphingobium flavum</name>
    <dbReference type="NCBI Taxonomy" id="1778672"/>
    <lineage>
        <taxon>Bacteria</taxon>
        <taxon>Pseudomonadati</taxon>
        <taxon>Pseudomonadota</taxon>
        <taxon>Alphaproteobacteria</taxon>
        <taxon>Sphingomonadales</taxon>
        <taxon>Sphingomonadaceae</taxon>
        <taxon>Novosphingobium</taxon>
    </lineage>
</organism>
<dbReference type="RefSeq" id="WP_185662394.1">
    <property type="nucleotide sequence ID" value="NZ_JACLAW010000001.1"/>
</dbReference>
<dbReference type="Proteomes" id="UP000566813">
    <property type="component" value="Unassembled WGS sequence"/>
</dbReference>
<evidence type="ECO:0000313" key="3">
    <source>
        <dbReference type="Proteomes" id="UP000566813"/>
    </source>
</evidence>
<dbReference type="EMBL" id="JACLAW010000001">
    <property type="protein sequence ID" value="MBC2664150.1"/>
    <property type="molecule type" value="Genomic_DNA"/>
</dbReference>
<evidence type="ECO:0000256" key="1">
    <source>
        <dbReference type="SAM" id="SignalP"/>
    </source>
</evidence>
<dbReference type="AlphaFoldDB" id="A0A7X1FNM6"/>
<keyword evidence="3" id="KW-1185">Reference proteome</keyword>
<accession>A0A7X1FNM6</accession>
<comment type="caution">
    <text evidence="2">The sequence shown here is derived from an EMBL/GenBank/DDBJ whole genome shotgun (WGS) entry which is preliminary data.</text>
</comment>
<protein>
    <submittedName>
        <fullName evidence="2">Uncharacterized protein</fullName>
    </submittedName>
</protein>
<name>A0A7X1FNM6_9SPHN</name>
<proteinExistence type="predicted"/>
<sequence length="91" mass="9252">MTRLLLAFLALLGIVAQAAPAEARPCGETAQVRLIASGAAVAGVIAVRSIAAPPHLAPVRGEHFASSEVPVALLAIAPAPTVLIKVDRARE</sequence>
<reference evidence="2 3" key="1">
    <citation type="submission" date="2020-08" db="EMBL/GenBank/DDBJ databases">
        <title>The genome sequence of type strain Novosphingobium flavum NBRC 111647.</title>
        <authorList>
            <person name="Liu Y."/>
        </authorList>
    </citation>
    <scope>NUCLEOTIDE SEQUENCE [LARGE SCALE GENOMIC DNA]</scope>
    <source>
        <strain evidence="2 3">NBRC 111647</strain>
    </source>
</reference>
<gene>
    <name evidence="2" type="ORF">H7F51_01315</name>
</gene>
<evidence type="ECO:0000313" key="2">
    <source>
        <dbReference type="EMBL" id="MBC2664150.1"/>
    </source>
</evidence>
<feature type="signal peptide" evidence="1">
    <location>
        <begin position="1"/>
        <end position="18"/>
    </location>
</feature>